<feature type="non-terminal residue" evidence="2">
    <location>
        <position position="1"/>
    </location>
</feature>
<reference evidence="2" key="1">
    <citation type="submission" date="2020-02" db="EMBL/GenBank/DDBJ databases">
        <authorList>
            <person name="Meier V. D."/>
        </authorList>
    </citation>
    <scope>NUCLEOTIDE SEQUENCE</scope>
    <source>
        <strain evidence="2">AVDCRST_MAG01</strain>
    </source>
</reference>
<dbReference type="EMBL" id="CADCUW010000021">
    <property type="protein sequence ID" value="CAA9384338.1"/>
    <property type="molecule type" value="Genomic_DNA"/>
</dbReference>
<feature type="region of interest" description="Disordered" evidence="1">
    <location>
        <begin position="1"/>
        <end position="33"/>
    </location>
</feature>
<proteinExistence type="predicted"/>
<protein>
    <submittedName>
        <fullName evidence="2">Uncharacterized protein</fullName>
    </submittedName>
</protein>
<evidence type="ECO:0000256" key="1">
    <source>
        <dbReference type="SAM" id="MobiDB-lite"/>
    </source>
</evidence>
<evidence type="ECO:0000313" key="2">
    <source>
        <dbReference type="EMBL" id="CAA9384338.1"/>
    </source>
</evidence>
<dbReference type="AlphaFoldDB" id="A0A6J4NCV6"/>
<sequence length="84" mass="9111">CRATTRASTRGIDGGSDSGRSAPPRSSYTAPRIPCSPTATRSCWRRRFPAPGCSRWRGWGTRCPLGISGTSSCPRYCGTRRPHP</sequence>
<organism evidence="2">
    <name type="scientific">uncultured Rubrobacteraceae bacterium</name>
    <dbReference type="NCBI Taxonomy" id="349277"/>
    <lineage>
        <taxon>Bacteria</taxon>
        <taxon>Bacillati</taxon>
        <taxon>Actinomycetota</taxon>
        <taxon>Rubrobacteria</taxon>
        <taxon>Rubrobacterales</taxon>
        <taxon>Rubrobacteraceae</taxon>
        <taxon>environmental samples</taxon>
    </lineage>
</organism>
<gene>
    <name evidence="2" type="ORF">AVDCRST_MAG01-01-155</name>
</gene>
<accession>A0A6J4NCV6</accession>
<feature type="non-terminal residue" evidence="2">
    <location>
        <position position="84"/>
    </location>
</feature>
<name>A0A6J4NCV6_9ACTN</name>